<feature type="active site" description="For ring-opening step" evidence="2">
    <location>
        <position position="136"/>
    </location>
</feature>
<protein>
    <recommendedName>
        <fullName evidence="2">Glucosamine-6-phosphate deaminase</fullName>
        <ecNumber evidence="2">3.5.99.6</ecNumber>
    </recommendedName>
    <alternativeName>
        <fullName evidence="2">GlcN6P deaminase</fullName>
        <shortName evidence="2">GNPDA</shortName>
    </alternativeName>
    <alternativeName>
        <fullName evidence="2">Glucosamine-6-phosphate isomerase</fullName>
    </alternativeName>
</protein>
<evidence type="ECO:0000256" key="2">
    <source>
        <dbReference type="HAMAP-Rule" id="MF_01241"/>
    </source>
</evidence>
<dbReference type="AlphaFoldDB" id="A0A1F6C204"/>
<dbReference type="GO" id="GO:0019262">
    <property type="term" value="P:N-acetylneuraminate catabolic process"/>
    <property type="evidence" value="ECO:0007669"/>
    <property type="project" value="UniProtKB-UniRule"/>
</dbReference>
<comment type="caution">
    <text evidence="2">Lacks conserved residue(s) required for the propagation of feature annotation.</text>
</comment>
<evidence type="ECO:0000259" key="3">
    <source>
        <dbReference type="Pfam" id="PF01182"/>
    </source>
</evidence>
<feature type="active site" description="Proton acceptor; for enolization step" evidence="2">
    <location>
        <position position="67"/>
    </location>
</feature>
<dbReference type="InterPro" id="IPR006148">
    <property type="entry name" value="Glc/Gal-6P_isomerase"/>
</dbReference>
<evidence type="ECO:0000313" key="5">
    <source>
        <dbReference type="Proteomes" id="UP000178606"/>
    </source>
</evidence>
<dbReference type="PROSITE" id="PS01161">
    <property type="entry name" value="GLC_GALNAC_ISOMERASE"/>
    <property type="match status" value="1"/>
</dbReference>
<reference evidence="4 5" key="1">
    <citation type="journal article" date="2016" name="Nat. Commun.">
        <title>Thousands of microbial genomes shed light on interconnected biogeochemical processes in an aquifer system.</title>
        <authorList>
            <person name="Anantharaman K."/>
            <person name="Brown C.T."/>
            <person name="Hug L.A."/>
            <person name="Sharon I."/>
            <person name="Castelle C.J."/>
            <person name="Probst A.J."/>
            <person name="Thomas B.C."/>
            <person name="Singh A."/>
            <person name="Wilkins M.J."/>
            <person name="Karaoz U."/>
            <person name="Brodie E.L."/>
            <person name="Williams K.H."/>
            <person name="Hubbard S.S."/>
            <person name="Banfield J.F."/>
        </authorList>
    </citation>
    <scope>NUCLEOTIDE SEQUENCE [LARGE SCALE GENOMIC DNA]</scope>
    <source>
        <strain evidence="5">RIFCSPLOWO2_12_FULL_64_10</strain>
    </source>
</reference>
<proteinExistence type="inferred from homology"/>
<dbReference type="NCBIfam" id="TIGR00502">
    <property type="entry name" value="nagB"/>
    <property type="match status" value="1"/>
</dbReference>
<dbReference type="EMBL" id="MFKF01000441">
    <property type="protein sequence ID" value="OGG43235.1"/>
    <property type="molecule type" value="Genomic_DNA"/>
</dbReference>
<accession>A0A1F6C204</accession>
<dbReference type="EC" id="3.5.99.6" evidence="2"/>
<dbReference type="PANTHER" id="PTHR11280">
    <property type="entry name" value="GLUCOSAMINE-6-PHOSPHATE ISOMERASE"/>
    <property type="match status" value="1"/>
</dbReference>
<comment type="catalytic activity">
    <reaction evidence="2">
        <text>alpha-D-glucosamine 6-phosphate + H2O = beta-D-fructose 6-phosphate + NH4(+)</text>
        <dbReference type="Rhea" id="RHEA:12172"/>
        <dbReference type="ChEBI" id="CHEBI:15377"/>
        <dbReference type="ChEBI" id="CHEBI:28938"/>
        <dbReference type="ChEBI" id="CHEBI:57634"/>
        <dbReference type="ChEBI" id="CHEBI:75989"/>
        <dbReference type="EC" id="3.5.99.6"/>
    </reaction>
</comment>
<dbReference type="Proteomes" id="UP000178606">
    <property type="component" value="Unassembled WGS sequence"/>
</dbReference>
<keyword evidence="2" id="KW-0119">Carbohydrate metabolism</keyword>
<dbReference type="GO" id="GO:0005737">
    <property type="term" value="C:cytoplasm"/>
    <property type="evidence" value="ECO:0007669"/>
    <property type="project" value="TreeGrafter"/>
</dbReference>
<dbReference type="InterPro" id="IPR004547">
    <property type="entry name" value="Glucosamine6P_isomerase"/>
</dbReference>
<dbReference type="SUPFAM" id="SSF100950">
    <property type="entry name" value="NagB/RpiA/CoA transferase-like"/>
    <property type="match status" value="1"/>
</dbReference>
<dbReference type="CDD" id="cd01399">
    <property type="entry name" value="GlcN6P_deaminase"/>
    <property type="match status" value="1"/>
</dbReference>
<dbReference type="GO" id="GO:0006046">
    <property type="term" value="P:N-acetylglucosamine catabolic process"/>
    <property type="evidence" value="ECO:0007669"/>
    <property type="project" value="UniProtKB-UniRule"/>
</dbReference>
<comment type="function">
    <text evidence="2">Catalyzes the reversible isomerization-deamination of glucosamine 6-phosphate (GlcN6P) to form fructose 6-phosphate (Fru6P) and ammonium ion.</text>
</comment>
<dbReference type="UniPathway" id="UPA00629">
    <property type="reaction ID" value="UER00684"/>
</dbReference>
<dbReference type="PANTHER" id="PTHR11280:SF5">
    <property type="entry name" value="GLUCOSAMINE-6-PHOSPHATE ISOMERASE"/>
    <property type="match status" value="1"/>
</dbReference>
<gene>
    <name evidence="2" type="primary">nagB</name>
    <name evidence="4" type="ORF">A3F84_21570</name>
</gene>
<dbReference type="Gene3D" id="3.40.50.1360">
    <property type="match status" value="1"/>
</dbReference>
<dbReference type="InterPro" id="IPR037171">
    <property type="entry name" value="NagB/RpiA_transferase-like"/>
</dbReference>
<feature type="active site" description="For ring-opening step" evidence="2">
    <location>
        <position position="143"/>
    </location>
</feature>
<comment type="caution">
    <text evidence="4">The sequence shown here is derived from an EMBL/GenBank/DDBJ whole genome shotgun (WGS) entry which is preliminary data.</text>
</comment>
<dbReference type="GO" id="GO:0004342">
    <property type="term" value="F:glucosamine-6-phosphate deaminase activity"/>
    <property type="evidence" value="ECO:0007669"/>
    <property type="project" value="UniProtKB-UniRule"/>
</dbReference>
<evidence type="ECO:0000256" key="1">
    <source>
        <dbReference type="ARBA" id="ARBA00022801"/>
    </source>
</evidence>
<comment type="similarity">
    <text evidence="2">Belongs to the glucosamine/galactosamine-6-phosphate isomerase family. NagB subfamily.</text>
</comment>
<feature type="active site" description="Proton acceptor; for ring-opening step" evidence="2">
    <location>
        <position position="138"/>
    </location>
</feature>
<organism evidence="4 5">
    <name type="scientific">Handelsmanbacteria sp. (strain RIFCSPLOWO2_12_FULL_64_10)</name>
    <dbReference type="NCBI Taxonomy" id="1817868"/>
    <lineage>
        <taxon>Bacteria</taxon>
        <taxon>Candidatus Handelsmaniibacteriota</taxon>
    </lineage>
</organism>
<feature type="domain" description="Glucosamine/galactosamine-6-phosphate isomerase" evidence="3">
    <location>
        <begin position="10"/>
        <end position="227"/>
    </location>
</feature>
<dbReference type="HAMAP" id="MF_01241">
    <property type="entry name" value="GlcN6P_deamin"/>
    <property type="match status" value="1"/>
</dbReference>
<dbReference type="GO" id="GO:0042802">
    <property type="term" value="F:identical protein binding"/>
    <property type="evidence" value="ECO:0007669"/>
    <property type="project" value="TreeGrafter"/>
</dbReference>
<dbReference type="InterPro" id="IPR018321">
    <property type="entry name" value="Glucosamine6P_isomerase_CS"/>
</dbReference>
<name>A0A1F6C204_HANXR</name>
<keyword evidence="1 2" id="KW-0378">Hydrolase</keyword>
<dbReference type="GO" id="GO:0006043">
    <property type="term" value="P:glucosamine catabolic process"/>
    <property type="evidence" value="ECO:0007669"/>
    <property type="project" value="TreeGrafter"/>
</dbReference>
<dbReference type="Pfam" id="PF01182">
    <property type="entry name" value="Glucosamine_iso"/>
    <property type="match status" value="1"/>
</dbReference>
<dbReference type="GO" id="GO:0005975">
    <property type="term" value="P:carbohydrate metabolic process"/>
    <property type="evidence" value="ECO:0007669"/>
    <property type="project" value="InterPro"/>
</dbReference>
<sequence length="245" mass="26730">MKLIVCDDAGAVARQAARTFADLVRAKPQAVLGLATGSTPEQTYAELARLRREEDLSFARVISFNLDEYWGLEGDHPQSYRAFMDRHLFSKVDIRPWNTHVLNGRAANPHLECQAFETKILSVGGVDLWLLGIGVNGHIAFNEPGSPVDSRARLVSLSQSTIEANSDGRFFKDPREVPRCALSAGIGTIREARRLVLLATGPKKAAAVAAAVEGPFTPECPASLLQDHPDCTFIVDREAAAKLKR</sequence>
<comment type="pathway">
    <text evidence="2">Amino-sugar metabolism; N-acetylneuraminate degradation; D-fructose 6-phosphate from N-acetylneuraminate: step 5/5.</text>
</comment>
<evidence type="ECO:0000313" key="4">
    <source>
        <dbReference type="EMBL" id="OGG43235.1"/>
    </source>
</evidence>